<dbReference type="Proteomes" id="UP000276133">
    <property type="component" value="Unassembled WGS sequence"/>
</dbReference>
<name>A0A3M7R0J4_BRAPC</name>
<comment type="caution">
    <text evidence="1">The sequence shown here is derived from an EMBL/GenBank/DDBJ whole genome shotgun (WGS) entry which is preliminary data.</text>
</comment>
<proteinExistence type="predicted"/>
<accession>A0A3M7R0J4</accession>
<evidence type="ECO:0000313" key="2">
    <source>
        <dbReference type="Proteomes" id="UP000276133"/>
    </source>
</evidence>
<gene>
    <name evidence="1" type="ORF">BpHYR1_013092</name>
</gene>
<dbReference type="AlphaFoldDB" id="A0A3M7R0J4"/>
<keyword evidence="2" id="KW-1185">Reference proteome</keyword>
<evidence type="ECO:0000313" key="1">
    <source>
        <dbReference type="EMBL" id="RNA17110.1"/>
    </source>
</evidence>
<protein>
    <submittedName>
        <fullName evidence="1">Uncharacterized protein</fullName>
    </submittedName>
</protein>
<organism evidence="1 2">
    <name type="scientific">Brachionus plicatilis</name>
    <name type="common">Marine rotifer</name>
    <name type="synonym">Brachionus muelleri</name>
    <dbReference type="NCBI Taxonomy" id="10195"/>
    <lineage>
        <taxon>Eukaryota</taxon>
        <taxon>Metazoa</taxon>
        <taxon>Spiralia</taxon>
        <taxon>Gnathifera</taxon>
        <taxon>Rotifera</taxon>
        <taxon>Eurotatoria</taxon>
        <taxon>Monogononta</taxon>
        <taxon>Pseudotrocha</taxon>
        <taxon>Ploima</taxon>
        <taxon>Brachionidae</taxon>
        <taxon>Brachionus</taxon>
    </lineage>
</organism>
<dbReference type="EMBL" id="REGN01004526">
    <property type="protein sequence ID" value="RNA17110.1"/>
    <property type="molecule type" value="Genomic_DNA"/>
</dbReference>
<reference evidence="1 2" key="1">
    <citation type="journal article" date="2018" name="Sci. Rep.">
        <title>Genomic signatures of local adaptation to the degree of environmental predictability in rotifers.</title>
        <authorList>
            <person name="Franch-Gras L."/>
            <person name="Hahn C."/>
            <person name="Garcia-Roger E.M."/>
            <person name="Carmona M.J."/>
            <person name="Serra M."/>
            <person name="Gomez A."/>
        </authorList>
    </citation>
    <scope>NUCLEOTIDE SEQUENCE [LARGE SCALE GENOMIC DNA]</scope>
    <source>
        <strain evidence="1">HYR1</strain>
    </source>
</reference>
<sequence>MLDFNIKIKTEDIKNNQDARSPSLFLKNSFSNLNIKSKNPLGLHLYLTNKPLKEIQKIKNF</sequence>